<evidence type="ECO:0000313" key="3">
    <source>
        <dbReference type="Proteomes" id="UP000451354"/>
    </source>
</evidence>
<keyword evidence="1" id="KW-1133">Transmembrane helix</keyword>
<reference evidence="3" key="1">
    <citation type="journal article" date="2022" name="Int. J. Syst. Evol. Microbiol.">
        <title>Cellulosimicrobium protaetiae sp. nov., isolated from the gut of the larva of Protaetia brevitarsis seulensis.</title>
        <authorList>
            <person name="Le Han H."/>
            <person name="Nguyen T.T.H."/>
            <person name="Li Z."/>
            <person name="Shin N.R."/>
            <person name="Kim S.G."/>
        </authorList>
    </citation>
    <scope>NUCLEOTIDE SEQUENCE [LARGE SCALE GENOMIC DNA]</scope>
    <source>
        <strain evidence="3">BI34</strain>
    </source>
</reference>
<dbReference type="EMBL" id="CP052757">
    <property type="protein sequence ID" value="QJW35880.1"/>
    <property type="molecule type" value="Genomic_DNA"/>
</dbReference>
<feature type="transmembrane region" description="Helical" evidence="1">
    <location>
        <begin position="54"/>
        <end position="73"/>
    </location>
</feature>
<proteinExistence type="predicted"/>
<keyword evidence="1" id="KW-0812">Transmembrane</keyword>
<feature type="transmembrane region" description="Helical" evidence="1">
    <location>
        <begin position="23"/>
        <end position="48"/>
    </location>
</feature>
<evidence type="ECO:0000313" key="2">
    <source>
        <dbReference type="EMBL" id="QJW35880.1"/>
    </source>
</evidence>
<dbReference type="Pfam" id="PF10745">
    <property type="entry name" value="DUF2530"/>
    <property type="match status" value="1"/>
</dbReference>
<organism evidence="2 3">
    <name type="scientific">Cellulosimicrobium protaetiae</name>
    <dbReference type="NCBI Taxonomy" id="2587808"/>
    <lineage>
        <taxon>Bacteria</taxon>
        <taxon>Bacillati</taxon>
        <taxon>Actinomycetota</taxon>
        <taxon>Actinomycetes</taxon>
        <taxon>Micrococcales</taxon>
        <taxon>Promicromonosporaceae</taxon>
        <taxon>Cellulosimicrobium</taxon>
    </lineage>
</organism>
<keyword evidence="3" id="KW-1185">Reference proteome</keyword>
<dbReference type="AlphaFoldDB" id="A0A6M5UC99"/>
<dbReference type="KEGG" id="cprt:FIC82_006390"/>
<accession>A0A6M5UC99</accession>
<gene>
    <name evidence="2" type="ORF">FIC82_006390</name>
</gene>
<keyword evidence="1" id="KW-0472">Membrane</keyword>
<protein>
    <submittedName>
        <fullName evidence="2">DUF2530 domain-containing protein</fullName>
    </submittedName>
</protein>
<dbReference type="RefSeq" id="WP_168731556.1">
    <property type="nucleotide sequence ID" value="NZ_CP052757.1"/>
</dbReference>
<sequence>MPSSVTLLLHPDRRRPDPAPWRVDLRAVILAGMGLWAVALVVCAVLLVTGALPPRAVATCAVGLLLGVLGLVWERRNRARYRASSDD</sequence>
<name>A0A6M5UC99_9MICO</name>
<dbReference type="InterPro" id="IPR019681">
    <property type="entry name" value="DUF2530"/>
</dbReference>
<evidence type="ECO:0000256" key="1">
    <source>
        <dbReference type="SAM" id="Phobius"/>
    </source>
</evidence>
<dbReference type="Proteomes" id="UP000451354">
    <property type="component" value="Chromosome"/>
</dbReference>